<gene>
    <name evidence="16 18" type="primary">hisG</name>
    <name evidence="18" type="ORF">GCM10010911_67060</name>
</gene>
<sequence length="229" mass="25308">MSLHDGLWNGASDLSGGAAGKELLKVAMPKGRIYKQASKLFREAGLPIPSDFDDTRKLIIEIPELGMAFIMAKPVDVPTYVEYGVADIGIVGKDVLMEENKDVYELLDLGIARCRMSVIGMPDWKPVIHPRVATKYPSVASQYFRERGQQVEVIKLNGSIELAPLIGLADRIVDMVETGQTLRENGLIEMETIFGITSRLIANRVSYRMKNEAIQSLCDKLQQTIAAQA</sequence>
<protein>
    <recommendedName>
        <fullName evidence="7 16">ATP phosphoribosyltransferase</fullName>
        <shortName evidence="16">ATP-PRT</shortName>
        <shortName evidence="16">ATP-PRTase</shortName>
        <ecNumber evidence="6 16">2.4.2.17</ecNumber>
    </recommendedName>
</protein>
<dbReference type="EC" id="2.4.2.17" evidence="6 16"/>
<dbReference type="HAMAP" id="MF_01018">
    <property type="entry name" value="HisG_Short"/>
    <property type="match status" value="1"/>
</dbReference>
<dbReference type="NCBIfam" id="TIGR00070">
    <property type="entry name" value="hisG"/>
    <property type="match status" value="1"/>
</dbReference>
<dbReference type="EMBL" id="BMHP01000011">
    <property type="protein sequence ID" value="GGD98840.1"/>
    <property type="molecule type" value="Genomic_DNA"/>
</dbReference>
<evidence type="ECO:0000256" key="1">
    <source>
        <dbReference type="ARBA" id="ARBA00000915"/>
    </source>
</evidence>
<evidence type="ECO:0000256" key="13">
    <source>
        <dbReference type="ARBA" id="ARBA00022840"/>
    </source>
</evidence>
<accession>A0A916ZHU4</accession>
<dbReference type="InterPro" id="IPR001348">
    <property type="entry name" value="ATP_PRibTrfase_HisG"/>
</dbReference>
<dbReference type="InterPro" id="IPR013820">
    <property type="entry name" value="ATP_PRibTrfase_cat"/>
</dbReference>
<dbReference type="FunFam" id="3.40.190.10:FF:000008">
    <property type="entry name" value="ATP phosphoribosyltransferase"/>
    <property type="match status" value="1"/>
</dbReference>
<comment type="caution">
    <text evidence="18">The sequence shown here is derived from an EMBL/GenBank/DDBJ whole genome shotgun (WGS) entry which is preliminary data.</text>
</comment>
<evidence type="ECO:0000259" key="17">
    <source>
        <dbReference type="Pfam" id="PF01634"/>
    </source>
</evidence>
<name>A0A916ZHU4_9BACL</name>
<organism evidence="18 19">
    <name type="scientific">Paenibacillus nasutitermitis</name>
    <dbReference type="NCBI Taxonomy" id="1652958"/>
    <lineage>
        <taxon>Bacteria</taxon>
        <taxon>Bacillati</taxon>
        <taxon>Bacillota</taxon>
        <taxon>Bacilli</taxon>
        <taxon>Bacillales</taxon>
        <taxon>Paenibacillaceae</taxon>
        <taxon>Paenibacillus</taxon>
    </lineage>
</organism>
<comment type="function">
    <text evidence="15 16">Catalyzes the condensation of ATP and 5-phosphoribose 1-diphosphate to form N'-(5'-phosphoribosyl)-ATP (PR-ATP). Has a crucial role in the pathway because the rate of histidine biosynthesis seems to be controlled primarily by regulation of HisG enzymatic activity.</text>
</comment>
<dbReference type="InterPro" id="IPR024893">
    <property type="entry name" value="ATP_PRibTrfase_HisG_short"/>
</dbReference>
<evidence type="ECO:0000256" key="6">
    <source>
        <dbReference type="ARBA" id="ARBA00011946"/>
    </source>
</evidence>
<keyword evidence="9 16" id="KW-0028">Amino-acid biosynthesis</keyword>
<evidence type="ECO:0000256" key="3">
    <source>
        <dbReference type="ARBA" id="ARBA00004667"/>
    </source>
</evidence>
<dbReference type="SUPFAM" id="SSF53850">
    <property type="entry name" value="Periplasmic binding protein-like II"/>
    <property type="match status" value="1"/>
</dbReference>
<evidence type="ECO:0000256" key="4">
    <source>
        <dbReference type="ARBA" id="ARBA00009489"/>
    </source>
</evidence>
<evidence type="ECO:0000256" key="10">
    <source>
        <dbReference type="ARBA" id="ARBA00022676"/>
    </source>
</evidence>
<comment type="domain">
    <text evidence="16">Lacks the C-terminal regulatory region which is replaced by HisZ.</text>
</comment>
<dbReference type="Gene3D" id="3.40.190.10">
    <property type="entry name" value="Periplasmic binding protein-like II"/>
    <property type="match status" value="2"/>
</dbReference>
<dbReference type="PANTHER" id="PTHR21403">
    <property type="entry name" value="ATP PHOSPHORIBOSYLTRANSFERASE ATP-PRTASE"/>
    <property type="match status" value="1"/>
</dbReference>
<evidence type="ECO:0000256" key="12">
    <source>
        <dbReference type="ARBA" id="ARBA00022741"/>
    </source>
</evidence>
<dbReference type="GO" id="GO:0005524">
    <property type="term" value="F:ATP binding"/>
    <property type="evidence" value="ECO:0007669"/>
    <property type="project" value="UniProtKB-KW"/>
</dbReference>
<keyword evidence="10 16" id="KW-0328">Glycosyltransferase</keyword>
<evidence type="ECO:0000256" key="7">
    <source>
        <dbReference type="ARBA" id="ARBA00020998"/>
    </source>
</evidence>
<dbReference type="GO" id="GO:0003879">
    <property type="term" value="F:ATP phosphoribosyltransferase activity"/>
    <property type="evidence" value="ECO:0007669"/>
    <property type="project" value="UniProtKB-UniRule"/>
</dbReference>
<evidence type="ECO:0000256" key="14">
    <source>
        <dbReference type="ARBA" id="ARBA00023102"/>
    </source>
</evidence>
<comment type="subcellular location">
    <subcellularLocation>
        <location evidence="2 16">Cytoplasm</location>
    </subcellularLocation>
</comment>
<evidence type="ECO:0000256" key="8">
    <source>
        <dbReference type="ARBA" id="ARBA00022490"/>
    </source>
</evidence>
<reference evidence="18" key="2">
    <citation type="submission" date="2020-09" db="EMBL/GenBank/DDBJ databases">
        <authorList>
            <person name="Sun Q."/>
            <person name="Zhou Y."/>
        </authorList>
    </citation>
    <scope>NUCLEOTIDE SEQUENCE</scope>
    <source>
        <strain evidence="18">CGMCC 1.15178</strain>
    </source>
</reference>
<evidence type="ECO:0000256" key="2">
    <source>
        <dbReference type="ARBA" id="ARBA00004496"/>
    </source>
</evidence>
<evidence type="ECO:0000256" key="11">
    <source>
        <dbReference type="ARBA" id="ARBA00022679"/>
    </source>
</evidence>
<evidence type="ECO:0000313" key="19">
    <source>
        <dbReference type="Proteomes" id="UP000612456"/>
    </source>
</evidence>
<comment type="catalytic activity">
    <reaction evidence="1 16">
        <text>1-(5-phospho-beta-D-ribosyl)-ATP + diphosphate = 5-phospho-alpha-D-ribose 1-diphosphate + ATP</text>
        <dbReference type="Rhea" id="RHEA:18473"/>
        <dbReference type="ChEBI" id="CHEBI:30616"/>
        <dbReference type="ChEBI" id="CHEBI:33019"/>
        <dbReference type="ChEBI" id="CHEBI:58017"/>
        <dbReference type="ChEBI" id="CHEBI:73183"/>
        <dbReference type="EC" id="2.4.2.17"/>
    </reaction>
</comment>
<comment type="pathway">
    <text evidence="3 16">Amino-acid biosynthesis; L-histidine biosynthesis; L-histidine from 5-phospho-alpha-D-ribose 1-diphosphate: step 1/9.</text>
</comment>
<keyword evidence="12 16" id="KW-0547">Nucleotide-binding</keyword>
<keyword evidence="8 16" id="KW-0963">Cytoplasm</keyword>
<evidence type="ECO:0000256" key="9">
    <source>
        <dbReference type="ARBA" id="ARBA00022605"/>
    </source>
</evidence>
<evidence type="ECO:0000256" key="15">
    <source>
        <dbReference type="ARBA" id="ARBA00024861"/>
    </source>
</evidence>
<keyword evidence="11 16" id="KW-0808">Transferase</keyword>
<keyword evidence="13 16" id="KW-0067">ATP-binding</keyword>
<feature type="domain" description="ATP phosphoribosyltransferase catalytic" evidence="17">
    <location>
        <begin position="73"/>
        <end position="222"/>
    </location>
</feature>
<dbReference type="GO" id="GO:0005737">
    <property type="term" value="C:cytoplasm"/>
    <property type="evidence" value="ECO:0007669"/>
    <property type="project" value="UniProtKB-SubCell"/>
</dbReference>
<comment type="similarity">
    <text evidence="4 16">Belongs to the ATP phosphoribosyltransferase family. Short subfamily.</text>
</comment>
<dbReference type="GO" id="GO:0000105">
    <property type="term" value="P:L-histidine biosynthetic process"/>
    <property type="evidence" value="ECO:0007669"/>
    <property type="project" value="UniProtKB-UniRule"/>
</dbReference>
<evidence type="ECO:0000256" key="5">
    <source>
        <dbReference type="ARBA" id="ARBA00011496"/>
    </source>
</evidence>
<dbReference type="CDD" id="cd13595">
    <property type="entry name" value="PBP2_HisGs"/>
    <property type="match status" value="1"/>
</dbReference>
<dbReference type="Proteomes" id="UP000612456">
    <property type="component" value="Unassembled WGS sequence"/>
</dbReference>
<dbReference type="PANTHER" id="PTHR21403:SF8">
    <property type="entry name" value="ATP PHOSPHORIBOSYLTRANSFERASE"/>
    <property type="match status" value="1"/>
</dbReference>
<evidence type="ECO:0000313" key="18">
    <source>
        <dbReference type="EMBL" id="GGD98840.1"/>
    </source>
</evidence>
<dbReference type="FunFam" id="3.40.190.10:FF:000011">
    <property type="entry name" value="ATP phosphoribosyltransferase"/>
    <property type="match status" value="1"/>
</dbReference>
<evidence type="ECO:0000256" key="16">
    <source>
        <dbReference type="HAMAP-Rule" id="MF_01018"/>
    </source>
</evidence>
<dbReference type="AlphaFoldDB" id="A0A916ZHU4"/>
<keyword evidence="19" id="KW-1185">Reference proteome</keyword>
<comment type="subunit">
    <text evidence="5 16">Heteromultimer composed of HisG and HisZ subunits.</text>
</comment>
<keyword evidence="14 16" id="KW-0368">Histidine biosynthesis</keyword>
<proteinExistence type="inferred from homology"/>
<reference evidence="18" key="1">
    <citation type="journal article" date="2014" name="Int. J. Syst. Evol. Microbiol.">
        <title>Complete genome sequence of Corynebacterium casei LMG S-19264T (=DSM 44701T), isolated from a smear-ripened cheese.</title>
        <authorList>
            <consortium name="US DOE Joint Genome Institute (JGI-PGF)"/>
            <person name="Walter F."/>
            <person name="Albersmeier A."/>
            <person name="Kalinowski J."/>
            <person name="Ruckert C."/>
        </authorList>
    </citation>
    <scope>NUCLEOTIDE SEQUENCE</scope>
    <source>
        <strain evidence="18">CGMCC 1.15178</strain>
    </source>
</reference>
<dbReference type="Pfam" id="PF01634">
    <property type="entry name" value="HisG"/>
    <property type="match status" value="1"/>
</dbReference>